<reference evidence="1" key="2">
    <citation type="journal article" date="2015" name="Fish Shellfish Immunol.">
        <title>Early steps in the European eel (Anguilla anguilla)-Vibrio vulnificus interaction in the gills: Role of the RtxA13 toxin.</title>
        <authorList>
            <person name="Callol A."/>
            <person name="Pajuelo D."/>
            <person name="Ebbesson L."/>
            <person name="Teles M."/>
            <person name="MacKenzie S."/>
            <person name="Amaro C."/>
        </authorList>
    </citation>
    <scope>NUCLEOTIDE SEQUENCE</scope>
</reference>
<sequence>MYISTDLHYTGINIPFLLRIKQTLR</sequence>
<accession>A0A0E9S945</accession>
<reference evidence="1" key="1">
    <citation type="submission" date="2014-11" db="EMBL/GenBank/DDBJ databases">
        <authorList>
            <person name="Amaro Gonzalez C."/>
        </authorList>
    </citation>
    <scope>NUCLEOTIDE SEQUENCE</scope>
</reference>
<dbReference type="EMBL" id="GBXM01070653">
    <property type="protein sequence ID" value="JAH37924.1"/>
    <property type="molecule type" value="Transcribed_RNA"/>
</dbReference>
<proteinExistence type="predicted"/>
<protein>
    <submittedName>
        <fullName evidence="1">Uncharacterized protein</fullName>
    </submittedName>
</protein>
<evidence type="ECO:0000313" key="1">
    <source>
        <dbReference type="EMBL" id="JAH37924.1"/>
    </source>
</evidence>
<dbReference type="AlphaFoldDB" id="A0A0E9S945"/>
<name>A0A0E9S945_ANGAN</name>
<organism evidence="1">
    <name type="scientific">Anguilla anguilla</name>
    <name type="common">European freshwater eel</name>
    <name type="synonym">Muraena anguilla</name>
    <dbReference type="NCBI Taxonomy" id="7936"/>
    <lineage>
        <taxon>Eukaryota</taxon>
        <taxon>Metazoa</taxon>
        <taxon>Chordata</taxon>
        <taxon>Craniata</taxon>
        <taxon>Vertebrata</taxon>
        <taxon>Euteleostomi</taxon>
        <taxon>Actinopterygii</taxon>
        <taxon>Neopterygii</taxon>
        <taxon>Teleostei</taxon>
        <taxon>Anguilliformes</taxon>
        <taxon>Anguillidae</taxon>
        <taxon>Anguilla</taxon>
    </lineage>
</organism>